<proteinExistence type="predicted"/>
<dbReference type="GO" id="GO:0005739">
    <property type="term" value="C:mitochondrion"/>
    <property type="evidence" value="ECO:0007669"/>
    <property type="project" value="TreeGrafter"/>
</dbReference>
<protein>
    <recommendedName>
        <fullName evidence="9">Sulfite oxidase</fullName>
    </recommendedName>
</protein>
<organism evidence="7 8">
    <name type="scientific">Circinella minor</name>
    <dbReference type="NCBI Taxonomy" id="1195481"/>
    <lineage>
        <taxon>Eukaryota</taxon>
        <taxon>Fungi</taxon>
        <taxon>Fungi incertae sedis</taxon>
        <taxon>Mucoromycota</taxon>
        <taxon>Mucoromycotina</taxon>
        <taxon>Mucoromycetes</taxon>
        <taxon>Mucorales</taxon>
        <taxon>Lichtheimiaceae</taxon>
        <taxon>Circinella</taxon>
    </lineage>
</organism>
<dbReference type="AlphaFoldDB" id="A0A8H7V9C6"/>
<dbReference type="PRINTS" id="PR00407">
    <property type="entry name" value="EUMOPTERIN"/>
</dbReference>
<reference evidence="7 8" key="1">
    <citation type="submission" date="2020-12" db="EMBL/GenBank/DDBJ databases">
        <title>Metabolic potential, ecology and presence of endohyphal bacteria is reflected in genomic diversity of Mucoromycotina.</title>
        <authorList>
            <person name="Muszewska A."/>
            <person name="Okrasinska A."/>
            <person name="Steczkiewicz K."/>
            <person name="Drgas O."/>
            <person name="Orlowska M."/>
            <person name="Perlinska-Lenart U."/>
            <person name="Aleksandrzak-Piekarczyk T."/>
            <person name="Szatraj K."/>
            <person name="Zielenkiewicz U."/>
            <person name="Pilsyk S."/>
            <person name="Malc E."/>
            <person name="Mieczkowski P."/>
            <person name="Kruszewska J.S."/>
            <person name="Biernat P."/>
            <person name="Pawlowska J."/>
        </authorList>
    </citation>
    <scope>NUCLEOTIDE SEQUENCE [LARGE SCALE GENOMIC DNA]</scope>
    <source>
        <strain evidence="7 8">CBS 142.35</strain>
    </source>
</reference>
<dbReference type="Pfam" id="PF00174">
    <property type="entry name" value="Oxidored_molyb"/>
    <property type="match status" value="1"/>
</dbReference>
<dbReference type="GO" id="GO:0020037">
    <property type="term" value="F:heme binding"/>
    <property type="evidence" value="ECO:0007669"/>
    <property type="project" value="TreeGrafter"/>
</dbReference>
<evidence type="ECO:0000256" key="1">
    <source>
        <dbReference type="ARBA" id="ARBA00001924"/>
    </source>
</evidence>
<keyword evidence="3" id="KW-0479">Metal-binding</keyword>
<gene>
    <name evidence="7" type="ORF">INT45_002411</name>
</gene>
<dbReference type="SUPFAM" id="SSF56524">
    <property type="entry name" value="Oxidoreductase molybdopterin-binding domain"/>
    <property type="match status" value="1"/>
</dbReference>
<name>A0A8H7V9C6_9FUNG</name>
<evidence type="ECO:0000313" key="7">
    <source>
        <dbReference type="EMBL" id="KAG2214971.1"/>
    </source>
</evidence>
<evidence type="ECO:0000259" key="5">
    <source>
        <dbReference type="Pfam" id="PF00174"/>
    </source>
</evidence>
<dbReference type="InterPro" id="IPR000572">
    <property type="entry name" value="OxRdtase_Mopterin-bd_dom"/>
</dbReference>
<dbReference type="Gene3D" id="3.90.420.10">
    <property type="entry name" value="Oxidoreductase, molybdopterin-binding domain"/>
    <property type="match status" value="1"/>
</dbReference>
<dbReference type="GO" id="GO:0008482">
    <property type="term" value="F:sulfite oxidase activity"/>
    <property type="evidence" value="ECO:0007669"/>
    <property type="project" value="TreeGrafter"/>
</dbReference>
<evidence type="ECO:0008006" key="9">
    <source>
        <dbReference type="Google" id="ProtNLM"/>
    </source>
</evidence>
<dbReference type="PANTHER" id="PTHR19372:SF7">
    <property type="entry name" value="SULFITE OXIDASE, MITOCHONDRIAL"/>
    <property type="match status" value="1"/>
</dbReference>
<evidence type="ECO:0000313" key="8">
    <source>
        <dbReference type="Proteomes" id="UP000646827"/>
    </source>
</evidence>
<dbReference type="InterPro" id="IPR005066">
    <property type="entry name" value="MoCF_OxRdtse_dimer"/>
</dbReference>
<evidence type="ECO:0000259" key="6">
    <source>
        <dbReference type="Pfam" id="PF03404"/>
    </source>
</evidence>
<comment type="caution">
    <text evidence="7">The sequence shown here is derived from an EMBL/GenBank/DDBJ whole genome shotgun (WGS) entry which is preliminary data.</text>
</comment>
<dbReference type="OrthoDB" id="10051395at2759"/>
<dbReference type="Pfam" id="PF03404">
    <property type="entry name" value="Mo-co_dimer"/>
    <property type="match status" value="1"/>
</dbReference>
<keyword evidence="2" id="KW-0500">Molybdenum</keyword>
<dbReference type="Proteomes" id="UP000646827">
    <property type="component" value="Unassembled WGS sequence"/>
</dbReference>
<comment type="cofactor">
    <cofactor evidence="1">
        <name>Mo-molybdopterin</name>
        <dbReference type="ChEBI" id="CHEBI:71302"/>
    </cofactor>
</comment>
<feature type="domain" description="Oxidoreductase molybdopterin-binding" evidence="5">
    <location>
        <begin position="52"/>
        <end position="226"/>
    </location>
</feature>
<dbReference type="FunFam" id="3.90.420.10:FF:000002">
    <property type="entry name" value="sulfite oxidase, mitochondrial"/>
    <property type="match status" value="1"/>
</dbReference>
<dbReference type="SUPFAM" id="SSF81296">
    <property type="entry name" value="E set domains"/>
    <property type="match status" value="1"/>
</dbReference>
<dbReference type="InterPro" id="IPR008335">
    <property type="entry name" value="Mopterin_OxRdtase_euk"/>
</dbReference>
<dbReference type="GO" id="GO:0043546">
    <property type="term" value="F:molybdopterin cofactor binding"/>
    <property type="evidence" value="ECO:0007669"/>
    <property type="project" value="TreeGrafter"/>
</dbReference>
<keyword evidence="8" id="KW-1185">Reference proteome</keyword>
<dbReference type="GO" id="GO:0006790">
    <property type="term" value="P:sulfur compound metabolic process"/>
    <property type="evidence" value="ECO:0007669"/>
    <property type="project" value="TreeGrafter"/>
</dbReference>
<evidence type="ECO:0000256" key="4">
    <source>
        <dbReference type="ARBA" id="ARBA00023002"/>
    </source>
</evidence>
<dbReference type="InterPro" id="IPR014756">
    <property type="entry name" value="Ig_E-set"/>
</dbReference>
<dbReference type="GO" id="GO:0030151">
    <property type="term" value="F:molybdenum ion binding"/>
    <property type="evidence" value="ECO:0007669"/>
    <property type="project" value="InterPro"/>
</dbReference>
<accession>A0A8H7V9C6</accession>
<dbReference type="PANTHER" id="PTHR19372">
    <property type="entry name" value="SULFITE REDUCTASE"/>
    <property type="match status" value="1"/>
</dbReference>
<dbReference type="Gene3D" id="2.60.40.650">
    <property type="match status" value="1"/>
</dbReference>
<dbReference type="EMBL" id="JAEPRB010000558">
    <property type="protein sequence ID" value="KAG2214971.1"/>
    <property type="molecule type" value="Genomic_DNA"/>
</dbReference>
<keyword evidence="4" id="KW-0560">Oxidoreductase</keyword>
<sequence>MSSSTLDYSQDPKRPQYDLIIRKDKPFNAEPHIQDLVKHYITPEKYMFVRSHGPVPMHLNDSHSITIHGGINTKQFTVQQLKTQFKKAHVMMAMQCAGNRRDGLHRVKHTKGVIWGAAAVGNTTFAGCRLRDVLHAVGVVSFKNDLHVAFESVEQCEETNCYGSSIPLCKALDEFGDVLLAYEMNGKPLTRDHGYPLRVVVPGYIGARSVKYLKSIIVQDHESTSYFQQRDYKLLPANVDCEKEAEEYWCKVPSIGEFNVQSFVCYPPPTQNDHDMNKFILSQGYALSGGGRGIQRVDVSNDNGETWQVAKLYQPSLTTSAHIWGWCLWTIQLEYKGYPIVCRAVDSAGNVQQEYPVWNYRGVLNNSWRTVNL</sequence>
<feature type="domain" description="Moybdenum cofactor oxidoreductase dimerisation" evidence="6">
    <location>
        <begin position="254"/>
        <end position="371"/>
    </location>
</feature>
<evidence type="ECO:0000256" key="3">
    <source>
        <dbReference type="ARBA" id="ARBA00022723"/>
    </source>
</evidence>
<evidence type="ECO:0000256" key="2">
    <source>
        <dbReference type="ARBA" id="ARBA00022505"/>
    </source>
</evidence>
<dbReference type="InterPro" id="IPR036374">
    <property type="entry name" value="OxRdtase_Mopterin-bd_sf"/>
</dbReference>